<feature type="coiled-coil region" evidence="1">
    <location>
        <begin position="77"/>
        <end position="104"/>
    </location>
</feature>
<dbReference type="GO" id="GO:0030983">
    <property type="term" value="F:mismatched DNA binding"/>
    <property type="evidence" value="ECO:0007669"/>
    <property type="project" value="TreeGrafter"/>
</dbReference>
<feature type="domain" description="Aprataxin C2HE/C2H2/C2HC zinc finger" evidence="3">
    <location>
        <begin position="151"/>
        <end position="219"/>
    </location>
</feature>
<keyword evidence="1" id="KW-0175">Coiled coil</keyword>
<dbReference type="EMBL" id="JABBWG010000003">
    <property type="protein sequence ID" value="KAG1824832.1"/>
    <property type="molecule type" value="Genomic_DNA"/>
</dbReference>
<dbReference type="GeneID" id="64631983"/>
<dbReference type="AlphaFoldDB" id="A0A9P7JIX7"/>
<accession>A0A9P7JIX7</accession>
<evidence type="ECO:0000256" key="1">
    <source>
        <dbReference type="SAM" id="Coils"/>
    </source>
</evidence>
<organism evidence="4 5">
    <name type="scientific">Suillus subaureus</name>
    <dbReference type="NCBI Taxonomy" id="48587"/>
    <lineage>
        <taxon>Eukaryota</taxon>
        <taxon>Fungi</taxon>
        <taxon>Dikarya</taxon>
        <taxon>Basidiomycota</taxon>
        <taxon>Agaricomycotina</taxon>
        <taxon>Agaricomycetes</taxon>
        <taxon>Agaricomycetidae</taxon>
        <taxon>Boletales</taxon>
        <taxon>Suillineae</taxon>
        <taxon>Suillaceae</taxon>
        <taxon>Suillus</taxon>
    </lineage>
</organism>
<dbReference type="GO" id="GO:1990165">
    <property type="term" value="F:single-strand break-containing DNA binding"/>
    <property type="evidence" value="ECO:0007669"/>
    <property type="project" value="TreeGrafter"/>
</dbReference>
<keyword evidence="5" id="KW-1185">Reference proteome</keyword>
<dbReference type="OrthoDB" id="3512845at2759"/>
<dbReference type="PANTHER" id="PTHR12486">
    <property type="entry name" value="APRATAXIN-RELATED"/>
    <property type="match status" value="1"/>
</dbReference>
<protein>
    <submittedName>
        <fullName evidence="4">HIT-like domain-containing protein</fullName>
    </submittedName>
</protein>
<dbReference type="InterPro" id="IPR036265">
    <property type="entry name" value="HIT-like_sf"/>
</dbReference>
<comment type="caution">
    <text evidence="4">The sequence shown here is derived from an EMBL/GenBank/DDBJ whole genome shotgun (WGS) entry which is preliminary data.</text>
</comment>
<dbReference type="GO" id="GO:0005634">
    <property type="term" value="C:nucleus"/>
    <property type="evidence" value="ECO:0007669"/>
    <property type="project" value="TreeGrafter"/>
</dbReference>
<evidence type="ECO:0000259" key="3">
    <source>
        <dbReference type="Pfam" id="PF16278"/>
    </source>
</evidence>
<dbReference type="Pfam" id="PF11969">
    <property type="entry name" value="DcpS_C"/>
    <property type="match status" value="1"/>
</dbReference>
<dbReference type="Pfam" id="PF16278">
    <property type="entry name" value="zf-C2HE"/>
    <property type="match status" value="1"/>
</dbReference>
<gene>
    <name evidence="4" type="ORF">BJ212DRAFT_1444490</name>
</gene>
<dbReference type="PANTHER" id="PTHR12486:SF4">
    <property type="entry name" value="APRATAXIN"/>
    <property type="match status" value="1"/>
</dbReference>
<feature type="region of interest" description="Disordered" evidence="2">
    <location>
        <begin position="228"/>
        <end position="277"/>
    </location>
</feature>
<dbReference type="Proteomes" id="UP000807769">
    <property type="component" value="Unassembled WGS sequence"/>
</dbReference>
<dbReference type="GO" id="GO:0003697">
    <property type="term" value="F:single-stranded DNA binding"/>
    <property type="evidence" value="ECO:0007669"/>
    <property type="project" value="TreeGrafter"/>
</dbReference>
<dbReference type="GO" id="GO:0000012">
    <property type="term" value="P:single strand break repair"/>
    <property type="evidence" value="ECO:0007669"/>
    <property type="project" value="TreeGrafter"/>
</dbReference>
<proteinExistence type="predicted"/>
<sequence>MATAPSVPNLAIFRRYASKPNPTTLPPSILLSHSETCLTVFDAFPKSIFHFLVIPRIQPPLSARHLADLRSLLRCEKSTAKEVLMNLNEEANNVKKMIEEEMMKLYKFKWEIWMGFHPISSMEHLHLHVLSADLYSPKMKLKKHYNSFHPNLGFFLHLKDVLSWFDAVPSYYQRDALFRTNDGISGSLLKDGDLCCWQCDRALVSMPKLKAHLHDEFDKLTAREKAKLERKRKRTDIPASSVQPSATDDERPEKVARLTPSWDDGSSDPTVGDDLPS</sequence>
<dbReference type="RefSeq" id="XP_041198549.1">
    <property type="nucleotide sequence ID" value="XM_041337967.1"/>
</dbReference>
<evidence type="ECO:0000313" key="5">
    <source>
        <dbReference type="Proteomes" id="UP000807769"/>
    </source>
</evidence>
<reference evidence="4" key="1">
    <citation type="journal article" date="2020" name="New Phytol.">
        <title>Comparative genomics reveals dynamic genome evolution in host specialist ectomycorrhizal fungi.</title>
        <authorList>
            <person name="Lofgren L.A."/>
            <person name="Nguyen N.H."/>
            <person name="Vilgalys R."/>
            <person name="Ruytinx J."/>
            <person name="Liao H.L."/>
            <person name="Branco S."/>
            <person name="Kuo A."/>
            <person name="LaButti K."/>
            <person name="Lipzen A."/>
            <person name="Andreopoulos W."/>
            <person name="Pangilinan J."/>
            <person name="Riley R."/>
            <person name="Hundley H."/>
            <person name="Na H."/>
            <person name="Barry K."/>
            <person name="Grigoriev I.V."/>
            <person name="Stajich J.E."/>
            <person name="Kennedy P.G."/>
        </authorList>
    </citation>
    <scope>NUCLEOTIDE SEQUENCE</scope>
    <source>
        <strain evidence="4">MN1</strain>
    </source>
</reference>
<dbReference type="GO" id="GO:0003725">
    <property type="term" value="F:double-stranded RNA binding"/>
    <property type="evidence" value="ECO:0007669"/>
    <property type="project" value="TreeGrafter"/>
</dbReference>
<dbReference type="GO" id="GO:0033699">
    <property type="term" value="F:DNA 5'-adenosine monophosphate hydrolase activity"/>
    <property type="evidence" value="ECO:0007669"/>
    <property type="project" value="TreeGrafter"/>
</dbReference>
<dbReference type="InterPro" id="IPR032566">
    <property type="entry name" value="Znf-C2HE"/>
</dbReference>
<name>A0A9P7JIX7_9AGAM</name>
<dbReference type="SUPFAM" id="SSF54197">
    <property type="entry name" value="HIT-like"/>
    <property type="match status" value="1"/>
</dbReference>
<evidence type="ECO:0000313" key="4">
    <source>
        <dbReference type="EMBL" id="KAG1824832.1"/>
    </source>
</evidence>
<evidence type="ECO:0000256" key="2">
    <source>
        <dbReference type="SAM" id="MobiDB-lite"/>
    </source>
</evidence>
<dbReference type="Gene3D" id="3.30.428.10">
    <property type="entry name" value="HIT-like"/>
    <property type="match status" value="1"/>
</dbReference>